<gene>
    <name evidence="2" type="ORF">UIB01_19645</name>
</gene>
<sequence length="131" mass="14205">MLTMTLTTWLLAAAPVPADVPVDVSLELQPVESDRLSLALCFKGSGQQVRFRLKVRSSGRAGNSQTAQSGTLTATATQQCPVSNRLGIAGDTHVEAELQWWIDDAEQAPILRRHPEDKGDADEQNEPQLIA</sequence>
<evidence type="ECO:0000313" key="3">
    <source>
        <dbReference type="Proteomes" id="UP000025238"/>
    </source>
</evidence>
<dbReference type="InterPro" id="IPR053722">
    <property type="entry name" value="Curli_assembly_CsgC/AgfC"/>
</dbReference>
<protein>
    <recommendedName>
        <fullName evidence="4">Curli assembly protein CsgC</fullName>
    </recommendedName>
</protein>
<evidence type="ECO:0008006" key="4">
    <source>
        <dbReference type="Google" id="ProtNLM"/>
    </source>
</evidence>
<dbReference type="PATRIC" id="fig|316.97.peg.3926"/>
<proteinExistence type="predicted"/>
<evidence type="ECO:0000256" key="1">
    <source>
        <dbReference type="SAM" id="MobiDB-lite"/>
    </source>
</evidence>
<dbReference type="KEGG" id="pstu:UIB01_19645"/>
<dbReference type="Gene3D" id="2.60.40.2420">
    <property type="match status" value="1"/>
</dbReference>
<dbReference type="Proteomes" id="UP000025238">
    <property type="component" value="Chromosome"/>
</dbReference>
<reference evidence="2 3" key="1">
    <citation type="submission" date="2014-03" db="EMBL/GenBank/DDBJ databases">
        <title>Complete genome sequence of Pseudomonas stutzeri 19SMN4.</title>
        <authorList>
            <person name="Brunet-Galmes I."/>
            <person name="Nogales B."/>
            <person name="Busquets A."/>
            <person name="Pena A."/>
            <person name="Gomila M."/>
            <person name="Garcia-Valdes E."/>
            <person name="Lalucat J."/>
            <person name="Bennasar A."/>
            <person name="Bosch R."/>
        </authorList>
    </citation>
    <scope>NUCLEOTIDE SEQUENCE [LARGE SCALE GENOMIC DNA]</scope>
    <source>
        <strain evidence="2 3">19SMN4</strain>
    </source>
</reference>
<name>A0A023WWZ1_STUST</name>
<organism evidence="2 3">
    <name type="scientific">Stutzerimonas stutzeri</name>
    <name type="common">Pseudomonas stutzeri</name>
    <dbReference type="NCBI Taxonomy" id="316"/>
    <lineage>
        <taxon>Bacteria</taxon>
        <taxon>Pseudomonadati</taxon>
        <taxon>Pseudomonadota</taxon>
        <taxon>Gammaproteobacteria</taxon>
        <taxon>Pseudomonadales</taxon>
        <taxon>Pseudomonadaceae</taxon>
        <taxon>Stutzerimonas</taxon>
    </lineage>
</organism>
<feature type="region of interest" description="Disordered" evidence="1">
    <location>
        <begin position="109"/>
        <end position="131"/>
    </location>
</feature>
<evidence type="ECO:0000313" key="2">
    <source>
        <dbReference type="EMBL" id="AHY44568.1"/>
    </source>
</evidence>
<dbReference type="EMBL" id="CP007509">
    <property type="protein sequence ID" value="AHY44568.1"/>
    <property type="molecule type" value="Genomic_DNA"/>
</dbReference>
<dbReference type="OrthoDB" id="6897707at2"/>
<dbReference type="AlphaFoldDB" id="A0A023WWZ1"/>
<feature type="region of interest" description="Disordered" evidence="1">
    <location>
        <begin position="57"/>
        <end position="76"/>
    </location>
</feature>
<feature type="compositionally biased region" description="Polar residues" evidence="1">
    <location>
        <begin position="60"/>
        <end position="76"/>
    </location>
</feature>
<accession>A0A023WWZ1</accession>